<feature type="transmembrane region" description="Helical" evidence="8">
    <location>
        <begin position="392"/>
        <end position="410"/>
    </location>
</feature>
<keyword evidence="4" id="KW-0547">Nucleotide-binding</keyword>
<keyword evidence="5" id="KW-0418">Kinase</keyword>
<feature type="compositionally biased region" description="Pro residues" evidence="7">
    <location>
        <begin position="267"/>
        <end position="288"/>
    </location>
</feature>
<evidence type="ECO:0000313" key="10">
    <source>
        <dbReference type="EMBL" id="AVM02008.1"/>
    </source>
</evidence>
<dbReference type="Pfam" id="PF00069">
    <property type="entry name" value="Pkinase"/>
    <property type="match status" value="1"/>
</dbReference>
<dbReference type="InterPro" id="IPR000719">
    <property type="entry name" value="Prot_kinase_dom"/>
</dbReference>
<evidence type="ECO:0000256" key="6">
    <source>
        <dbReference type="ARBA" id="ARBA00022840"/>
    </source>
</evidence>
<dbReference type="SMART" id="SM00220">
    <property type="entry name" value="S_TKc"/>
    <property type="match status" value="1"/>
</dbReference>
<keyword evidence="8" id="KW-1133">Transmembrane helix</keyword>
<feature type="domain" description="Protein kinase" evidence="9">
    <location>
        <begin position="1"/>
        <end position="247"/>
    </location>
</feature>
<evidence type="ECO:0000313" key="11">
    <source>
        <dbReference type="Proteomes" id="UP000239814"/>
    </source>
</evidence>
<evidence type="ECO:0000256" key="2">
    <source>
        <dbReference type="ARBA" id="ARBA00022527"/>
    </source>
</evidence>
<dbReference type="KEGG" id="git:C6V83_04350"/>
<dbReference type="GO" id="GO:0004674">
    <property type="term" value="F:protein serine/threonine kinase activity"/>
    <property type="evidence" value="ECO:0007669"/>
    <property type="project" value="UniProtKB-KW"/>
</dbReference>
<evidence type="ECO:0000256" key="8">
    <source>
        <dbReference type="SAM" id="Phobius"/>
    </source>
</evidence>
<keyword evidence="2" id="KW-0723">Serine/threonine-protein kinase</keyword>
<dbReference type="InterPro" id="IPR008271">
    <property type="entry name" value="Ser/Thr_kinase_AS"/>
</dbReference>
<evidence type="ECO:0000256" key="1">
    <source>
        <dbReference type="ARBA" id="ARBA00012513"/>
    </source>
</evidence>
<dbReference type="EC" id="2.7.11.1" evidence="1"/>
<dbReference type="PROSITE" id="PS50011">
    <property type="entry name" value="PROTEIN_KINASE_DOM"/>
    <property type="match status" value="1"/>
</dbReference>
<evidence type="ECO:0000256" key="3">
    <source>
        <dbReference type="ARBA" id="ARBA00022679"/>
    </source>
</evidence>
<dbReference type="SUPFAM" id="SSF56112">
    <property type="entry name" value="Protein kinase-like (PK-like)"/>
    <property type="match status" value="1"/>
</dbReference>
<dbReference type="PANTHER" id="PTHR43289">
    <property type="entry name" value="MITOGEN-ACTIVATED PROTEIN KINASE KINASE KINASE 20-RELATED"/>
    <property type="match status" value="1"/>
</dbReference>
<evidence type="ECO:0000259" key="9">
    <source>
        <dbReference type="PROSITE" id="PS50011"/>
    </source>
</evidence>
<name>A0A2S0KJY6_9ACTN</name>
<keyword evidence="3" id="KW-0808">Transferase</keyword>
<keyword evidence="8" id="KW-0472">Membrane</keyword>
<dbReference type="Gene3D" id="1.10.510.10">
    <property type="entry name" value="Transferase(Phosphotransferase) domain 1"/>
    <property type="match status" value="1"/>
</dbReference>
<feature type="transmembrane region" description="Helical" evidence="8">
    <location>
        <begin position="360"/>
        <end position="380"/>
    </location>
</feature>
<reference evidence="10 11" key="1">
    <citation type="submission" date="2018-03" db="EMBL/GenBank/DDBJ databases">
        <title>Characteristics and genome of n-alkane degrading marine bacteria Gordonia iterans isolated from crude oil contaminated in Tae-an, South Korea.</title>
        <authorList>
            <person name="Lee S.-S."/>
            <person name="Kim H."/>
        </authorList>
    </citation>
    <scope>NUCLEOTIDE SEQUENCE [LARGE SCALE GENOMIC DNA]</scope>
    <source>
        <strain evidence="10 11">Co17</strain>
    </source>
</reference>
<evidence type="ECO:0000256" key="4">
    <source>
        <dbReference type="ARBA" id="ARBA00022741"/>
    </source>
</evidence>
<dbReference type="EMBL" id="CP027433">
    <property type="protein sequence ID" value="AVM02008.1"/>
    <property type="molecule type" value="Genomic_DNA"/>
</dbReference>
<dbReference type="PANTHER" id="PTHR43289:SF6">
    <property type="entry name" value="SERINE_THREONINE-PROTEIN KINASE NEKL-3"/>
    <property type="match status" value="1"/>
</dbReference>
<feature type="transmembrane region" description="Helical" evidence="8">
    <location>
        <begin position="331"/>
        <end position="353"/>
    </location>
</feature>
<keyword evidence="11" id="KW-1185">Reference proteome</keyword>
<dbReference type="Gene3D" id="3.30.200.20">
    <property type="entry name" value="Phosphorylase Kinase, domain 1"/>
    <property type="match status" value="1"/>
</dbReference>
<dbReference type="CDD" id="cd14014">
    <property type="entry name" value="STKc_PknB_like"/>
    <property type="match status" value="1"/>
</dbReference>
<organism evidence="10 11">
    <name type="scientific">Gordonia iterans</name>
    <dbReference type="NCBI Taxonomy" id="1004901"/>
    <lineage>
        <taxon>Bacteria</taxon>
        <taxon>Bacillati</taxon>
        <taxon>Actinomycetota</taxon>
        <taxon>Actinomycetes</taxon>
        <taxon>Mycobacteriales</taxon>
        <taxon>Gordoniaceae</taxon>
        <taxon>Gordonia</taxon>
    </lineage>
</organism>
<keyword evidence="6" id="KW-0067">ATP-binding</keyword>
<proteinExistence type="predicted"/>
<dbReference type="OrthoDB" id="5169909at2"/>
<gene>
    <name evidence="10" type="ORF">C6V83_04350</name>
</gene>
<protein>
    <recommendedName>
        <fullName evidence="1">non-specific serine/threonine protein kinase</fullName>
        <ecNumber evidence="1">2.7.11.1</ecNumber>
    </recommendedName>
</protein>
<dbReference type="AlphaFoldDB" id="A0A2S0KJY6"/>
<evidence type="ECO:0000256" key="5">
    <source>
        <dbReference type="ARBA" id="ARBA00022777"/>
    </source>
</evidence>
<feature type="region of interest" description="Disordered" evidence="7">
    <location>
        <begin position="250"/>
        <end position="294"/>
    </location>
</feature>
<dbReference type="PROSITE" id="PS00108">
    <property type="entry name" value="PROTEIN_KINASE_ST"/>
    <property type="match status" value="1"/>
</dbReference>
<sequence length="421" mass="45239">MGEVLLVENTALDRLEAMKVISVAGSSNPDFHTRFVNEAKTTAALDHPSIVTIHQHGIDDGRPWFTMSYLKGRDLADDRPVDRGEILAIFAQVADALDYAHRNGVVHRDVKPANILVRRDESGRFERAVVVDFGIAKLTGSANLTATNAFVGTLKYTAPEVIEGKGATARSDQYSLACTLYEVFTGKPVFDDEAASAILLAHVSKPANPISLFRPELRPLDPVFAKALAKDPADRYPDCRTFIRELGAAGSRSGVTAPPRGSGARPVPAPQQVPAPPTPRPTPTPAPNPAAGWTYPATQVAPGAPIALGAQWSPHAPAAPRSGGWKVLQSLWVLASLVSCGFLSWAGFLYCAIRINTRTWWLAFVGSVVFWIGVLVWIAGSGDETPSDASVLVFWLVPVAASLALLPKFLNDLDVKLRSKQ</sequence>
<accession>A0A2S0KJY6</accession>
<keyword evidence="8" id="KW-0812">Transmembrane</keyword>
<dbReference type="Proteomes" id="UP000239814">
    <property type="component" value="Chromosome"/>
</dbReference>
<dbReference type="GO" id="GO:0005524">
    <property type="term" value="F:ATP binding"/>
    <property type="evidence" value="ECO:0007669"/>
    <property type="project" value="UniProtKB-KW"/>
</dbReference>
<dbReference type="InterPro" id="IPR011009">
    <property type="entry name" value="Kinase-like_dom_sf"/>
</dbReference>
<evidence type="ECO:0000256" key="7">
    <source>
        <dbReference type="SAM" id="MobiDB-lite"/>
    </source>
</evidence>